<protein>
    <recommendedName>
        <fullName evidence="6">Retrovirus-related Pol polyprotein from transposon TNT 1-94</fullName>
    </recommendedName>
</protein>
<dbReference type="Pfam" id="PF03732">
    <property type="entry name" value="Retrotrans_gag"/>
    <property type="match status" value="1"/>
</dbReference>
<feature type="region of interest" description="Disordered" evidence="1">
    <location>
        <begin position="1"/>
        <end position="30"/>
    </location>
</feature>
<dbReference type="OMA" id="CECSANK"/>
<accession>A0A151QYF6</accession>
<evidence type="ECO:0000313" key="4">
    <source>
        <dbReference type="EMBL" id="KYP35344.1"/>
    </source>
</evidence>
<dbReference type="AlphaFoldDB" id="A0A151QYF6"/>
<dbReference type="InterPro" id="IPR029472">
    <property type="entry name" value="Copia-like_N"/>
</dbReference>
<dbReference type="EMBL" id="KQ484397">
    <property type="protein sequence ID" value="KYP35344.1"/>
    <property type="molecule type" value="Genomic_DNA"/>
</dbReference>
<proteinExistence type="predicted"/>
<evidence type="ECO:0000256" key="1">
    <source>
        <dbReference type="SAM" id="MobiDB-lite"/>
    </source>
</evidence>
<dbReference type="Gramene" id="C.cajan_40821.t">
    <property type="protein sequence ID" value="C.cajan_40821.t.cds1"/>
    <property type="gene ID" value="C.cajan_40821"/>
</dbReference>
<evidence type="ECO:0000259" key="2">
    <source>
        <dbReference type="Pfam" id="PF03732"/>
    </source>
</evidence>
<dbReference type="PANTHER" id="PTHR37610:SF55">
    <property type="entry name" value="RETROTRANSPOSON COPIA-LIKE N-TERMINAL DOMAIN-CONTAINING PROTEIN"/>
    <property type="match status" value="1"/>
</dbReference>
<organism evidence="4 5">
    <name type="scientific">Cajanus cajan</name>
    <name type="common">Pigeon pea</name>
    <name type="synonym">Cajanus indicus</name>
    <dbReference type="NCBI Taxonomy" id="3821"/>
    <lineage>
        <taxon>Eukaryota</taxon>
        <taxon>Viridiplantae</taxon>
        <taxon>Streptophyta</taxon>
        <taxon>Embryophyta</taxon>
        <taxon>Tracheophyta</taxon>
        <taxon>Spermatophyta</taxon>
        <taxon>Magnoliopsida</taxon>
        <taxon>eudicotyledons</taxon>
        <taxon>Gunneridae</taxon>
        <taxon>Pentapetalae</taxon>
        <taxon>rosids</taxon>
        <taxon>fabids</taxon>
        <taxon>Fabales</taxon>
        <taxon>Fabaceae</taxon>
        <taxon>Papilionoideae</taxon>
        <taxon>50 kb inversion clade</taxon>
        <taxon>NPAAA clade</taxon>
        <taxon>indigoferoid/millettioid clade</taxon>
        <taxon>Phaseoleae</taxon>
        <taxon>Cajanus</taxon>
    </lineage>
</organism>
<feature type="compositionally biased region" description="Gly residues" evidence="1">
    <location>
        <begin position="1"/>
        <end position="15"/>
    </location>
</feature>
<sequence>MARGGGSGSNTGGGQIDPSQDPSSPYYIHPGDGPSSVVVTPMLNGSNYHAWARSMRRALGAKNKFEFVDGSIPIPSTFDPSYKSWNRCNMIIHSWIVNSVVESIGQSIIFLENAVDVWNDLKERFSQGDLTRISELQQEIYGLKQGSLSVTEFYSELKILWEELETYMPIPSCACPVKCTCAAMRNARQFHTLNHVIRFLTGLNENFSVVKSQILLMDPLPSMNRIFSMVIQHERQGNFIFNDESKALINAVDYKRSQGRGKGFAQNSGPKKICTYCGKTGHTVETC</sequence>
<evidence type="ECO:0000313" key="5">
    <source>
        <dbReference type="Proteomes" id="UP000075243"/>
    </source>
</evidence>
<dbReference type="Pfam" id="PF14244">
    <property type="entry name" value="Retrotran_gag_3"/>
    <property type="match status" value="1"/>
</dbReference>
<keyword evidence="5" id="KW-1185">Reference proteome</keyword>
<feature type="domain" description="Retrotransposon Copia-like N-terminal" evidence="3">
    <location>
        <begin position="29"/>
        <end position="75"/>
    </location>
</feature>
<dbReference type="Proteomes" id="UP000075243">
    <property type="component" value="Unassembled WGS sequence"/>
</dbReference>
<gene>
    <name evidence="4" type="ORF">KK1_043625</name>
</gene>
<feature type="domain" description="Retrotransposon gag" evidence="2">
    <location>
        <begin position="93"/>
        <end position="165"/>
    </location>
</feature>
<dbReference type="InterPro" id="IPR005162">
    <property type="entry name" value="Retrotrans_gag_dom"/>
</dbReference>
<evidence type="ECO:0000259" key="3">
    <source>
        <dbReference type="Pfam" id="PF14244"/>
    </source>
</evidence>
<dbReference type="PANTHER" id="PTHR37610">
    <property type="entry name" value="CCHC-TYPE DOMAIN-CONTAINING PROTEIN"/>
    <property type="match status" value="1"/>
</dbReference>
<evidence type="ECO:0008006" key="6">
    <source>
        <dbReference type="Google" id="ProtNLM"/>
    </source>
</evidence>
<reference evidence="4" key="1">
    <citation type="journal article" date="2012" name="Nat. Biotechnol.">
        <title>Draft genome sequence of pigeonpea (Cajanus cajan), an orphan legume crop of resource-poor farmers.</title>
        <authorList>
            <person name="Varshney R.K."/>
            <person name="Chen W."/>
            <person name="Li Y."/>
            <person name="Bharti A.K."/>
            <person name="Saxena R.K."/>
            <person name="Schlueter J.A."/>
            <person name="Donoghue M.T."/>
            <person name="Azam S."/>
            <person name="Fan G."/>
            <person name="Whaley A.M."/>
            <person name="Farmer A.D."/>
            <person name="Sheridan J."/>
            <person name="Iwata A."/>
            <person name="Tuteja R."/>
            <person name="Penmetsa R.V."/>
            <person name="Wu W."/>
            <person name="Upadhyaya H.D."/>
            <person name="Yang S.P."/>
            <person name="Shah T."/>
            <person name="Saxena K.B."/>
            <person name="Michael T."/>
            <person name="McCombie W.R."/>
            <person name="Yang B."/>
            <person name="Zhang G."/>
            <person name="Yang H."/>
            <person name="Wang J."/>
            <person name="Spillane C."/>
            <person name="Cook D.R."/>
            <person name="May G.D."/>
            <person name="Xu X."/>
            <person name="Jackson S.A."/>
        </authorList>
    </citation>
    <scope>NUCLEOTIDE SEQUENCE [LARGE SCALE GENOMIC DNA]</scope>
</reference>
<name>A0A151QYF6_CAJCA</name>